<feature type="DNA-binding region" description="H-T-H motif" evidence="4">
    <location>
        <begin position="33"/>
        <end position="52"/>
    </location>
</feature>
<evidence type="ECO:0000256" key="5">
    <source>
        <dbReference type="SAM" id="MobiDB-lite"/>
    </source>
</evidence>
<evidence type="ECO:0000313" key="8">
    <source>
        <dbReference type="Proteomes" id="UP001501570"/>
    </source>
</evidence>
<evidence type="ECO:0000256" key="3">
    <source>
        <dbReference type="ARBA" id="ARBA00023163"/>
    </source>
</evidence>
<reference evidence="8" key="1">
    <citation type="journal article" date="2019" name="Int. J. Syst. Evol. Microbiol.">
        <title>The Global Catalogue of Microorganisms (GCM) 10K type strain sequencing project: providing services to taxonomists for standard genome sequencing and annotation.</title>
        <authorList>
            <consortium name="The Broad Institute Genomics Platform"/>
            <consortium name="The Broad Institute Genome Sequencing Center for Infectious Disease"/>
            <person name="Wu L."/>
            <person name="Ma J."/>
        </authorList>
    </citation>
    <scope>NUCLEOTIDE SEQUENCE [LARGE SCALE GENOMIC DNA]</scope>
    <source>
        <strain evidence="8">JCM 18304</strain>
    </source>
</reference>
<proteinExistence type="predicted"/>
<dbReference type="Gene3D" id="1.10.357.10">
    <property type="entry name" value="Tetracycline Repressor, domain 2"/>
    <property type="match status" value="1"/>
</dbReference>
<dbReference type="InterPro" id="IPR001647">
    <property type="entry name" value="HTH_TetR"/>
</dbReference>
<accession>A0ABP9RMV2</accession>
<keyword evidence="2 4" id="KW-0238">DNA-binding</keyword>
<sequence length="220" mass="22722">MARTSGSVADQTRQRIIEVARDLFVERGYQGTSVRDISERLGMTKGSMYYHFASKDELFGALVTPLAEELGAFIAEAGATGRVGPGLLGRLVDLFDRQSGMLGQLLGRPPGTPESGREHLLRIRIPALALALAGRDGPAAMLRGRCALGVIEAGVRSARRNPGPSASGPACPGGRGPAGRAPVGSGPDAAAGAPVRGRLSEADRRYIVDAALAVLSTPAG</sequence>
<dbReference type="PRINTS" id="PR00455">
    <property type="entry name" value="HTHTETR"/>
</dbReference>
<organism evidence="7 8">
    <name type="scientific">Rugosimonospora acidiphila</name>
    <dbReference type="NCBI Taxonomy" id="556531"/>
    <lineage>
        <taxon>Bacteria</taxon>
        <taxon>Bacillati</taxon>
        <taxon>Actinomycetota</taxon>
        <taxon>Actinomycetes</taxon>
        <taxon>Micromonosporales</taxon>
        <taxon>Micromonosporaceae</taxon>
        <taxon>Rugosimonospora</taxon>
    </lineage>
</organism>
<evidence type="ECO:0000259" key="6">
    <source>
        <dbReference type="PROSITE" id="PS50977"/>
    </source>
</evidence>
<name>A0ABP9RMV2_9ACTN</name>
<dbReference type="RefSeq" id="WP_345627139.1">
    <property type="nucleotide sequence ID" value="NZ_BAABJQ010000003.1"/>
</dbReference>
<dbReference type="InterPro" id="IPR050109">
    <property type="entry name" value="HTH-type_TetR-like_transc_reg"/>
</dbReference>
<dbReference type="Proteomes" id="UP001501570">
    <property type="component" value="Unassembled WGS sequence"/>
</dbReference>
<feature type="domain" description="HTH tetR-type" evidence="6">
    <location>
        <begin position="10"/>
        <end position="70"/>
    </location>
</feature>
<dbReference type="PANTHER" id="PTHR30055">
    <property type="entry name" value="HTH-TYPE TRANSCRIPTIONAL REGULATOR RUTR"/>
    <property type="match status" value="1"/>
</dbReference>
<evidence type="ECO:0000256" key="2">
    <source>
        <dbReference type="ARBA" id="ARBA00023125"/>
    </source>
</evidence>
<protein>
    <recommendedName>
        <fullName evidence="6">HTH tetR-type domain-containing protein</fullName>
    </recommendedName>
</protein>
<feature type="region of interest" description="Disordered" evidence="5">
    <location>
        <begin position="157"/>
        <end position="197"/>
    </location>
</feature>
<dbReference type="PROSITE" id="PS50977">
    <property type="entry name" value="HTH_TETR_2"/>
    <property type="match status" value="1"/>
</dbReference>
<keyword evidence="8" id="KW-1185">Reference proteome</keyword>
<evidence type="ECO:0000313" key="7">
    <source>
        <dbReference type="EMBL" id="GAA5180744.1"/>
    </source>
</evidence>
<feature type="compositionally biased region" description="Low complexity" evidence="5">
    <location>
        <begin position="178"/>
        <end position="187"/>
    </location>
</feature>
<dbReference type="PANTHER" id="PTHR30055:SF234">
    <property type="entry name" value="HTH-TYPE TRANSCRIPTIONAL REGULATOR BETI"/>
    <property type="match status" value="1"/>
</dbReference>
<dbReference type="SUPFAM" id="SSF46689">
    <property type="entry name" value="Homeodomain-like"/>
    <property type="match status" value="1"/>
</dbReference>
<dbReference type="InterPro" id="IPR009057">
    <property type="entry name" value="Homeodomain-like_sf"/>
</dbReference>
<evidence type="ECO:0000256" key="1">
    <source>
        <dbReference type="ARBA" id="ARBA00023015"/>
    </source>
</evidence>
<comment type="caution">
    <text evidence="7">The sequence shown here is derived from an EMBL/GenBank/DDBJ whole genome shotgun (WGS) entry which is preliminary data.</text>
</comment>
<keyword evidence="1" id="KW-0805">Transcription regulation</keyword>
<dbReference type="Pfam" id="PF00440">
    <property type="entry name" value="TetR_N"/>
    <property type="match status" value="1"/>
</dbReference>
<dbReference type="EMBL" id="BAABJQ010000003">
    <property type="protein sequence ID" value="GAA5180744.1"/>
    <property type="molecule type" value="Genomic_DNA"/>
</dbReference>
<keyword evidence="3" id="KW-0804">Transcription</keyword>
<gene>
    <name evidence="7" type="ORF">GCM10023322_13740</name>
</gene>
<evidence type="ECO:0000256" key="4">
    <source>
        <dbReference type="PROSITE-ProRule" id="PRU00335"/>
    </source>
</evidence>